<keyword evidence="5" id="KW-1185">Reference proteome</keyword>
<gene>
    <name evidence="4" type="ORF">ACFOZ1_15420</name>
</gene>
<sequence>MLEYTIQENDQAINVLLRGDLDFESTEIVQDDLIHQIPSQRTCVLDFEDVAFVDSTGLGLLIQLVKKLKENESFIQIIHVNEDILNVFELVQIEEIIGESVIIKEM</sequence>
<dbReference type="NCBIfam" id="TIGR00377">
    <property type="entry name" value="ant_ant_sig"/>
    <property type="match status" value="1"/>
</dbReference>
<dbReference type="PANTHER" id="PTHR33495:SF2">
    <property type="entry name" value="ANTI-SIGMA FACTOR ANTAGONIST TM_1081-RELATED"/>
    <property type="match status" value="1"/>
</dbReference>
<comment type="similarity">
    <text evidence="1 2">Belongs to the anti-sigma-factor antagonist family.</text>
</comment>
<evidence type="ECO:0000256" key="1">
    <source>
        <dbReference type="ARBA" id="ARBA00009013"/>
    </source>
</evidence>
<dbReference type="InterPro" id="IPR002645">
    <property type="entry name" value="STAS_dom"/>
</dbReference>
<dbReference type="SUPFAM" id="SSF52091">
    <property type="entry name" value="SpoIIaa-like"/>
    <property type="match status" value="1"/>
</dbReference>
<evidence type="ECO:0000313" key="4">
    <source>
        <dbReference type="EMBL" id="MFC4389170.1"/>
    </source>
</evidence>
<dbReference type="EMBL" id="JBHSDV010000006">
    <property type="protein sequence ID" value="MFC4389170.1"/>
    <property type="molecule type" value="Genomic_DNA"/>
</dbReference>
<dbReference type="Proteomes" id="UP001595880">
    <property type="component" value="Unassembled WGS sequence"/>
</dbReference>
<dbReference type="Gene3D" id="3.30.750.24">
    <property type="entry name" value="STAS domain"/>
    <property type="match status" value="1"/>
</dbReference>
<dbReference type="InterPro" id="IPR003658">
    <property type="entry name" value="Anti-sigma_ant"/>
</dbReference>
<dbReference type="PROSITE" id="PS50801">
    <property type="entry name" value="STAS"/>
    <property type="match status" value="1"/>
</dbReference>
<protein>
    <recommendedName>
        <fullName evidence="2">Anti-sigma factor antagonist</fullName>
    </recommendedName>
</protein>
<dbReference type="PANTHER" id="PTHR33495">
    <property type="entry name" value="ANTI-SIGMA FACTOR ANTAGONIST TM_1081-RELATED-RELATED"/>
    <property type="match status" value="1"/>
</dbReference>
<feature type="domain" description="STAS" evidence="3">
    <location>
        <begin position="2"/>
        <end position="106"/>
    </location>
</feature>
<dbReference type="Pfam" id="PF01740">
    <property type="entry name" value="STAS"/>
    <property type="match status" value="1"/>
</dbReference>
<comment type="caution">
    <text evidence="4">The sequence shown here is derived from an EMBL/GenBank/DDBJ whole genome shotgun (WGS) entry which is preliminary data.</text>
</comment>
<reference evidence="5" key="1">
    <citation type="journal article" date="2019" name="Int. J. Syst. Evol. Microbiol.">
        <title>The Global Catalogue of Microorganisms (GCM) 10K type strain sequencing project: providing services to taxonomists for standard genome sequencing and annotation.</title>
        <authorList>
            <consortium name="The Broad Institute Genomics Platform"/>
            <consortium name="The Broad Institute Genome Sequencing Center for Infectious Disease"/>
            <person name="Wu L."/>
            <person name="Ma J."/>
        </authorList>
    </citation>
    <scope>NUCLEOTIDE SEQUENCE [LARGE SCALE GENOMIC DNA]</scope>
    <source>
        <strain evidence="5">KACC 14058</strain>
    </source>
</reference>
<proteinExistence type="inferred from homology"/>
<dbReference type="RefSeq" id="WP_390200712.1">
    <property type="nucleotide sequence ID" value="NZ_JBHSDV010000006.1"/>
</dbReference>
<evidence type="ECO:0000313" key="5">
    <source>
        <dbReference type="Proteomes" id="UP001595880"/>
    </source>
</evidence>
<name>A0ABV8W1I3_9BACI</name>
<dbReference type="CDD" id="cd07043">
    <property type="entry name" value="STAS_anti-anti-sigma_factors"/>
    <property type="match status" value="1"/>
</dbReference>
<accession>A0ABV8W1I3</accession>
<evidence type="ECO:0000259" key="3">
    <source>
        <dbReference type="PROSITE" id="PS50801"/>
    </source>
</evidence>
<evidence type="ECO:0000256" key="2">
    <source>
        <dbReference type="RuleBase" id="RU003749"/>
    </source>
</evidence>
<organism evidence="4 5">
    <name type="scientific">Gracilibacillus marinus</name>
    <dbReference type="NCBI Taxonomy" id="630535"/>
    <lineage>
        <taxon>Bacteria</taxon>
        <taxon>Bacillati</taxon>
        <taxon>Bacillota</taxon>
        <taxon>Bacilli</taxon>
        <taxon>Bacillales</taxon>
        <taxon>Bacillaceae</taxon>
        <taxon>Gracilibacillus</taxon>
    </lineage>
</organism>
<dbReference type="InterPro" id="IPR036513">
    <property type="entry name" value="STAS_dom_sf"/>
</dbReference>